<dbReference type="Proteomes" id="UP000320593">
    <property type="component" value="Unassembled WGS sequence"/>
</dbReference>
<organism evidence="2 3">
    <name type="scientific">Roseibium hamelinense</name>
    <dbReference type="NCBI Taxonomy" id="150831"/>
    <lineage>
        <taxon>Bacteria</taxon>
        <taxon>Pseudomonadati</taxon>
        <taxon>Pseudomonadota</taxon>
        <taxon>Alphaproteobacteria</taxon>
        <taxon>Hyphomicrobiales</taxon>
        <taxon>Stappiaceae</taxon>
        <taxon>Roseibium</taxon>
    </lineage>
</organism>
<dbReference type="InterPro" id="IPR005184">
    <property type="entry name" value="DUF306_Meta_HslJ"/>
</dbReference>
<name>A0A562TGL5_9HYPH</name>
<dbReference type="EMBL" id="VLLF01000001">
    <property type="protein sequence ID" value="TWI92739.1"/>
    <property type="molecule type" value="Genomic_DNA"/>
</dbReference>
<evidence type="ECO:0000313" key="3">
    <source>
        <dbReference type="Proteomes" id="UP000320593"/>
    </source>
</evidence>
<dbReference type="Gene3D" id="2.40.128.270">
    <property type="match status" value="1"/>
</dbReference>
<accession>A0A562TGL5</accession>
<keyword evidence="3" id="KW-1185">Reference proteome</keyword>
<evidence type="ECO:0000259" key="1">
    <source>
        <dbReference type="Pfam" id="PF03724"/>
    </source>
</evidence>
<protein>
    <submittedName>
        <fullName evidence="2">Heat shock protein HslJ</fullName>
    </submittedName>
</protein>
<dbReference type="InterPro" id="IPR038670">
    <property type="entry name" value="HslJ-like_sf"/>
</dbReference>
<dbReference type="InterPro" id="IPR053147">
    <property type="entry name" value="Hsp_HslJ-like"/>
</dbReference>
<evidence type="ECO:0000313" key="2">
    <source>
        <dbReference type="EMBL" id="TWI92739.1"/>
    </source>
</evidence>
<dbReference type="OrthoDB" id="9809132at2"/>
<dbReference type="AlphaFoldDB" id="A0A562TGL5"/>
<dbReference type="PANTHER" id="PTHR35535:SF1">
    <property type="entry name" value="HEAT SHOCK PROTEIN HSLJ"/>
    <property type="match status" value="1"/>
</dbReference>
<gene>
    <name evidence="2" type="ORF">JM93_00285</name>
</gene>
<dbReference type="RefSeq" id="WP_145340283.1">
    <property type="nucleotide sequence ID" value="NZ_SMLY01000087.1"/>
</dbReference>
<dbReference type="Pfam" id="PF03724">
    <property type="entry name" value="META"/>
    <property type="match status" value="1"/>
</dbReference>
<keyword evidence="2" id="KW-0346">Stress response</keyword>
<comment type="caution">
    <text evidence="2">The sequence shown here is derived from an EMBL/GenBank/DDBJ whole genome shotgun (WGS) entry which is preliminary data.</text>
</comment>
<sequence>MSLGKWISRGLRRARAAGVGGFTAWAVAFAPGAVWAQEEVPLDLLGKWQVVSIEGTAVTDAATVILEFEEAGTIDGSGGCNTVFGPLRFEGRGILIGPLAATRKACEPEIMDQEKNFLKAIGTVRDFRSEEGQQVLVLLNGQGEEIIRLAASN</sequence>
<feature type="domain" description="DUF306" evidence="1">
    <location>
        <begin position="46"/>
        <end position="149"/>
    </location>
</feature>
<dbReference type="PANTHER" id="PTHR35535">
    <property type="entry name" value="HEAT SHOCK PROTEIN HSLJ"/>
    <property type="match status" value="1"/>
</dbReference>
<proteinExistence type="predicted"/>
<reference evidence="2 3" key="1">
    <citation type="submission" date="2019-07" db="EMBL/GenBank/DDBJ databases">
        <title>Genomic Encyclopedia of Archaeal and Bacterial Type Strains, Phase II (KMG-II): from individual species to whole genera.</title>
        <authorList>
            <person name="Goeker M."/>
        </authorList>
    </citation>
    <scope>NUCLEOTIDE SEQUENCE [LARGE SCALE GENOMIC DNA]</scope>
    <source>
        <strain evidence="2 3">ATCC BAA-252</strain>
    </source>
</reference>